<dbReference type="Proteomes" id="UP000485058">
    <property type="component" value="Unassembled WGS sequence"/>
</dbReference>
<evidence type="ECO:0000313" key="1">
    <source>
        <dbReference type="EMBL" id="GFH18080.1"/>
    </source>
</evidence>
<sequence>MSALSWYESVCRLELMPPWVGSSSASSLIPHTLRCMAQAESGQDPATVLVCMAIWYRTWAYRPPEPLLADMLAHMAPRLPAYRPEDLVSVVHSLVVINHQPGRAWMTAFYAALRERLTCEPTLSYADFQRLLWALSRIDYVPSQGWLKQFVEVSRGKLHQLRLRALSELAWALACWGYTPSSEWLAEYFRCGSPRVVPACWLDGALHAFCQQLPDAKAHDLVSFLDGIVELADNAAWMSAPETGRALRSLADFAASKFDICDCLITRSH</sequence>
<organism evidence="1 2">
    <name type="scientific">Haematococcus lacustris</name>
    <name type="common">Green alga</name>
    <name type="synonym">Haematococcus pluvialis</name>
    <dbReference type="NCBI Taxonomy" id="44745"/>
    <lineage>
        <taxon>Eukaryota</taxon>
        <taxon>Viridiplantae</taxon>
        <taxon>Chlorophyta</taxon>
        <taxon>core chlorophytes</taxon>
        <taxon>Chlorophyceae</taxon>
        <taxon>CS clade</taxon>
        <taxon>Chlamydomonadales</taxon>
        <taxon>Haematococcaceae</taxon>
        <taxon>Haematococcus</taxon>
    </lineage>
</organism>
<name>A0A699Z9H4_HAELA</name>
<gene>
    <name evidence="1" type="ORF">HaLaN_14823</name>
</gene>
<reference evidence="1 2" key="1">
    <citation type="submission" date="2020-02" db="EMBL/GenBank/DDBJ databases">
        <title>Draft genome sequence of Haematococcus lacustris strain NIES-144.</title>
        <authorList>
            <person name="Morimoto D."/>
            <person name="Nakagawa S."/>
            <person name="Yoshida T."/>
            <person name="Sawayama S."/>
        </authorList>
    </citation>
    <scope>NUCLEOTIDE SEQUENCE [LARGE SCALE GENOMIC DNA]</scope>
    <source>
        <strain evidence="1 2">NIES-144</strain>
    </source>
</reference>
<comment type="caution">
    <text evidence="1">The sequence shown here is derived from an EMBL/GenBank/DDBJ whole genome shotgun (WGS) entry which is preliminary data.</text>
</comment>
<keyword evidence="2" id="KW-1185">Reference proteome</keyword>
<accession>A0A699Z9H4</accession>
<dbReference type="AlphaFoldDB" id="A0A699Z9H4"/>
<evidence type="ECO:0008006" key="3">
    <source>
        <dbReference type="Google" id="ProtNLM"/>
    </source>
</evidence>
<dbReference type="EMBL" id="BLLF01001245">
    <property type="protein sequence ID" value="GFH18080.1"/>
    <property type="molecule type" value="Genomic_DNA"/>
</dbReference>
<protein>
    <recommendedName>
        <fullName evidence="3">Tbc2 translation factor, chloroplastic</fullName>
    </recommendedName>
</protein>
<evidence type="ECO:0000313" key="2">
    <source>
        <dbReference type="Proteomes" id="UP000485058"/>
    </source>
</evidence>
<proteinExistence type="predicted"/>